<feature type="compositionally biased region" description="Low complexity" evidence="1">
    <location>
        <begin position="507"/>
        <end position="524"/>
    </location>
</feature>
<dbReference type="EMBL" id="KI630608">
    <property type="protein sequence ID" value="EYU35663.1"/>
    <property type="molecule type" value="Genomic_DNA"/>
</dbReference>
<dbReference type="Proteomes" id="UP000030748">
    <property type="component" value="Unassembled WGS sequence"/>
</dbReference>
<feature type="compositionally biased region" description="Acidic residues" evidence="1">
    <location>
        <begin position="231"/>
        <end position="252"/>
    </location>
</feature>
<gene>
    <name evidence="3" type="ORF">MIMGU_mgv1a000286mg</name>
</gene>
<feature type="compositionally biased region" description="Basic and acidic residues" evidence="1">
    <location>
        <begin position="1249"/>
        <end position="1260"/>
    </location>
</feature>
<accession>A0A022R7I6</accession>
<feature type="transmembrane region" description="Helical" evidence="2">
    <location>
        <begin position="51"/>
        <end position="75"/>
    </location>
</feature>
<proteinExistence type="predicted"/>
<keyword evidence="2" id="KW-0812">Transmembrane</keyword>
<feature type="region of interest" description="Disordered" evidence="1">
    <location>
        <begin position="1214"/>
        <end position="1297"/>
    </location>
</feature>
<feature type="compositionally biased region" description="Low complexity" evidence="1">
    <location>
        <begin position="253"/>
        <end position="263"/>
    </location>
</feature>
<sequence length="1297" mass="144046">MGNSDLLEIGIKLRKGVIFTIKGVFRSVCNHPFLVGMLCFLILLHRSFPFVFSLLLSTSPILVCTAVLLGVLLSYGQPNIPEIEIEEKKTFESVSIKTGVSLDTAGAVVEKNESYFVERFSGVADQSAEHPDFSAPLIEERSREIESNEGEIWEEHRGLEGLRYKQKMDDEFLDRSDDEKSEADSFDSEMVNVDSLDSPPRSPWTRVEEREYAEREKEEREYAAREKEEREKEEEDGEDEEVEEEEEDDDSDSGSSSRAESSSPDASMADIMPMLDELHPLLDEEPPQPSSSTTTHESDNETETHEDLEVADDENEDENEDKEEQTKSAITWTEEDQKNLMDLGSSEIERNQRLENLILRRRLRKNTASLLAERNLIDFESSDLPFNIAPISTRRQNPFENIPQDSYYDVGLPPIPGSAPSILLQRRNPFDIPYDSSEEKPNLVGEGFQEEFVSQSREAAFFRRHESFNVRPSSIFAPSRNLRPYFVPVSEDESSSYSLFQRQSSELSESKVSSVPETESVSSVADLEERKLSEEDSVILEVDPIPWTKEEIEAGPPLDQENEEEEEIVEEEEEVVEEEEEEVVEEEEVNQEPETISSKIECVSEHVGHGSQSSDDEEEDSKSSNYSRSSSLSEVSERVFIDPEISAENNDFPVENTLLVDEVQPREPVYDSSPRRGVSRNISSSSISSDVIPVHAVMYNDGVDTENAGPDKNIVASLESLEERVVKPIAEHLSEVQESSNKAESPKSNIPDSVNELDSDTSLKVNSRSIETNASTEITTSSHVVDVQTTVEEAVEFEEIDEEELLSELDNVGDFSIIRAVEANSVNSRENKEEETDYISEPQISETRAELIDVSRKELNERELEREYSPDREYSSEDKTLSEEENKVQLIIPRTYVPEPEVGSTEDVDSVSEKAELVTSAEAAVAVGDDVIHRGQVVECKVRLITPTVVNHSYEEEKISEVPELKVGSAEAVDSVSEKNEAMTSAEAASVVGDGVIYRGQVEENEAQLITPAVVNHSSEEDKISEVSELKVGSTEAVDSVSDKNEAMSSAEAAALVGDDVIYRGQVEENEAQLITPTVVNHSYEKDKISEVPELKVGSTEDIDSVSEKAELVTSAETVVVVGDDVIHRGQVGDTSDKTVLLEPPRAELVVRETVIEESDDGLAPNTKSSVVGPTHEKSILEFRQAEEVATMDYKQPNESSTGEVHHTTHVVVGPIPSEDTNFPPKQVLDAEAPEKLEPISEDASVQVKTDEKGTDKEIEAPNQASSDKGKKGKASKSSSSSSSSSSESSSSDSDKE</sequence>
<dbReference type="PANTHER" id="PTHR33870:SF4">
    <property type="entry name" value="CARDIOMYOPATHY-ASSOCIATED PROTEIN"/>
    <property type="match status" value="1"/>
</dbReference>
<feature type="compositionally biased region" description="Acidic residues" evidence="1">
    <location>
        <begin position="309"/>
        <end position="323"/>
    </location>
</feature>
<feature type="region of interest" description="Disordered" evidence="1">
    <location>
        <begin position="734"/>
        <end position="781"/>
    </location>
</feature>
<keyword evidence="4" id="KW-1185">Reference proteome</keyword>
<feature type="transmembrane region" description="Helical" evidence="2">
    <location>
        <begin position="24"/>
        <end position="44"/>
    </location>
</feature>
<keyword evidence="2" id="KW-1133">Transmembrane helix</keyword>
<evidence type="ECO:0000256" key="2">
    <source>
        <dbReference type="SAM" id="Phobius"/>
    </source>
</evidence>
<reference evidence="3 4" key="1">
    <citation type="journal article" date="2013" name="Proc. Natl. Acad. Sci. U.S.A.">
        <title>Fine-scale variation in meiotic recombination in Mimulus inferred from population shotgun sequencing.</title>
        <authorList>
            <person name="Hellsten U."/>
            <person name="Wright K.M."/>
            <person name="Jenkins J."/>
            <person name="Shu S."/>
            <person name="Yuan Y."/>
            <person name="Wessler S.R."/>
            <person name="Schmutz J."/>
            <person name="Willis J.H."/>
            <person name="Rokhsar D.S."/>
        </authorList>
    </citation>
    <scope>NUCLEOTIDE SEQUENCE [LARGE SCALE GENOMIC DNA]</scope>
    <source>
        <strain evidence="4">cv. DUN x IM62</strain>
    </source>
</reference>
<evidence type="ECO:0000313" key="4">
    <source>
        <dbReference type="Proteomes" id="UP000030748"/>
    </source>
</evidence>
<feature type="compositionally biased region" description="Polar residues" evidence="1">
    <location>
        <begin position="736"/>
        <end position="752"/>
    </location>
</feature>
<feature type="compositionally biased region" description="Basic and acidic residues" evidence="1">
    <location>
        <begin position="206"/>
        <end position="230"/>
    </location>
</feature>
<feature type="compositionally biased region" description="Acidic residues" evidence="1">
    <location>
        <begin position="560"/>
        <end position="591"/>
    </location>
</feature>
<feature type="compositionally biased region" description="Polar residues" evidence="1">
    <location>
        <begin position="760"/>
        <end position="781"/>
    </location>
</feature>
<feature type="region of interest" description="Disordered" evidence="1">
    <location>
        <begin position="861"/>
        <end position="885"/>
    </location>
</feature>
<organism evidence="3 4">
    <name type="scientific">Erythranthe guttata</name>
    <name type="common">Yellow monkey flower</name>
    <name type="synonym">Mimulus guttatus</name>
    <dbReference type="NCBI Taxonomy" id="4155"/>
    <lineage>
        <taxon>Eukaryota</taxon>
        <taxon>Viridiplantae</taxon>
        <taxon>Streptophyta</taxon>
        <taxon>Embryophyta</taxon>
        <taxon>Tracheophyta</taxon>
        <taxon>Spermatophyta</taxon>
        <taxon>Magnoliopsida</taxon>
        <taxon>eudicotyledons</taxon>
        <taxon>Gunneridae</taxon>
        <taxon>Pentapetalae</taxon>
        <taxon>asterids</taxon>
        <taxon>lamiids</taxon>
        <taxon>Lamiales</taxon>
        <taxon>Phrymaceae</taxon>
        <taxon>Erythranthe</taxon>
    </lineage>
</organism>
<feature type="region of interest" description="Disordered" evidence="1">
    <location>
        <begin position="173"/>
        <end position="347"/>
    </location>
</feature>
<feature type="region of interest" description="Disordered" evidence="1">
    <location>
        <begin position="507"/>
        <end position="685"/>
    </location>
</feature>
<evidence type="ECO:0000313" key="3">
    <source>
        <dbReference type="EMBL" id="EYU35663.1"/>
    </source>
</evidence>
<dbReference type="PANTHER" id="PTHR33870">
    <property type="entry name" value="CARDIOMYOPATHY-ASSOCIATED PROTEIN"/>
    <property type="match status" value="1"/>
</dbReference>
<protein>
    <submittedName>
        <fullName evidence="3">Uncharacterized protein</fullName>
    </submittedName>
</protein>
<name>A0A022R7I6_ERYGU</name>
<keyword evidence="2" id="KW-0472">Membrane</keyword>
<dbReference type="eggNOG" id="ENOG502QTXB">
    <property type="taxonomic scope" value="Eukaryota"/>
</dbReference>
<evidence type="ECO:0000256" key="1">
    <source>
        <dbReference type="SAM" id="MobiDB-lite"/>
    </source>
</evidence>
<dbReference type="STRING" id="4155.A0A022R7I6"/>
<feature type="region of interest" description="Disordered" evidence="1">
    <location>
        <begin position="1158"/>
        <end position="1178"/>
    </location>
</feature>
<feature type="compositionally biased region" description="Basic and acidic residues" evidence="1">
    <location>
        <begin position="296"/>
        <end position="308"/>
    </location>
</feature>
<feature type="compositionally biased region" description="Low complexity" evidence="1">
    <location>
        <begin position="623"/>
        <end position="634"/>
    </location>
</feature>
<feature type="compositionally biased region" description="Low complexity" evidence="1">
    <location>
        <begin position="1276"/>
        <end position="1297"/>
    </location>
</feature>